<evidence type="ECO:0000313" key="2">
    <source>
        <dbReference type="EMBL" id="KAL0174542.1"/>
    </source>
</evidence>
<feature type="region of interest" description="Disordered" evidence="1">
    <location>
        <begin position="1"/>
        <end position="53"/>
    </location>
</feature>
<dbReference type="Proteomes" id="UP001529510">
    <property type="component" value="Unassembled WGS sequence"/>
</dbReference>
<dbReference type="EMBL" id="JAMKFB020000015">
    <property type="protein sequence ID" value="KAL0174542.1"/>
    <property type="molecule type" value="Genomic_DNA"/>
</dbReference>
<proteinExistence type="predicted"/>
<sequence length="66" mass="6913">DEIHSYPDVFLPGSTVPVGAPHSSSPQTEHSAGGRVGGEVRRSSLTSMDSQLSGCWESRLSSTIAN</sequence>
<organism evidence="2 3">
    <name type="scientific">Cirrhinus mrigala</name>
    <name type="common">Mrigala</name>
    <dbReference type="NCBI Taxonomy" id="683832"/>
    <lineage>
        <taxon>Eukaryota</taxon>
        <taxon>Metazoa</taxon>
        <taxon>Chordata</taxon>
        <taxon>Craniata</taxon>
        <taxon>Vertebrata</taxon>
        <taxon>Euteleostomi</taxon>
        <taxon>Actinopterygii</taxon>
        <taxon>Neopterygii</taxon>
        <taxon>Teleostei</taxon>
        <taxon>Ostariophysi</taxon>
        <taxon>Cypriniformes</taxon>
        <taxon>Cyprinidae</taxon>
        <taxon>Labeoninae</taxon>
        <taxon>Labeonini</taxon>
        <taxon>Cirrhinus</taxon>
    </lineage>
</organism>
<evidence type="ECO:0000256" key="1">
    <source>
        <dbReference type="SAM" id="MobiDB-lite"/>
    </source>
</evidence>
<accession>A0ABD0PKI1</accession>
<feature type="non-terminal residue" evidence="2">
    <location>
        <position position="1"/>
    </location>
</feature>
<comment type="caution">
    <text evidence="2">The sequence shown here is derived from an EMBL/GenBank/DDBJ whole genome shotgun (WGS) entry which is preliminary data.</text>
</comment>
<keyword evidence="3" id="KW-1185">Reference proteome</keyword>
<dbReference type="AlphaFoldDB" id="A0ABD0PKI1"/>
<reference evidence="2 3" key="1">
    <citation type="submission" date="2024-05" db="EMBL/GenBank/DDBJ databases">
        <title>Genome sequencing and assembly of Indian major carp, Cirrhinus mrigala (Hamilton, 1822).</title>
        <authorList>
            <person name="Mohindra V."/>
            <person name="Chowdhury L.M."/>
            <person name="Lal K."/>
            <person name="Jena J.K."/>
        </authorList>
    </citation>
    <scope>NUCLEOTIDE SEQUENCE [LARGE SCALE GENOMIC DNA]</scope>
    <source>
        <strain evidence="2">CM1030</strain>
        <tissue evidence="2">Blood</tissue>
    </source>
</reference>
<feature type="non-terminal residue" evidence="2">
    <location>
        <position position="66"/>
    </location>
</feature>
<feature type="compositionally biased region" description="Polar residues" evidence="1">
    <location>
        <begin position="43"/>
        <end position="53"/>
    </location>
</feature>
<name>A0ABD0PKI1_CIRMR</name>
<evidence type="ECO:0000313" key="3">
    <source>
        <dbReference type="Proteomes" id="UP001529510"/>
    </source>
</evidence>
<protein>
    <submittedName>
        <fullName evidence="2">Uncharacterized protein</fullName>
    </submittedName>
</protein>
<gene>
    <name evidence="2" type="ORF">M9458_030510</name>
</gene>